<dbReference type="Gene3D" id="3.40.50.150">
    <property type="entry name" value="Vaccinia Virus protein VP39"/>
    <property type="match status" value="1"/>
</dbReference>
<dbReference type="PANTHER" id="PTHR34009">
    <property type="entry name" value="PROTEIN STAR"/>
    <property type="match status" value="1"/>
</dbReference>
<dbReference type="SUPFAM" id="SSF53335">
    <property type="entry name" value="S-adenosyl-L-methionine-dependent methyltransferases"/>
    <property type="match status" value="1"/>
</dbReference>
<dbReference type="Pfam" id="PF05050">
    <property type="entry name" value="Methyltransf_21"/>
    <property type="match status" value="1"/>
</dbReference>
<dbReference type="RefSeq" id="WP_114069263.1">
    <property type="nucleotide sequence ID" value="NZ_CP030850.1"/>
</dbReference>
<protein>
    <submittedName>
        <fullName evidence="2">SAM-dependent methyltransferase</fullName>
    </submittedName>
</protein>
<organism evidence="2 3">
    <name type="scientific">Runella rosea</name>
    <dbReference type="NCBI Taxonomy" id="2259595"/>
    <lineage>
        <taxon>Bacteria</taxon>
        <taxon>Pseudomonadati</taxon>
        <taxon>Bacteroidota</taxon>
        <taxon>Cytophagia</taxon>
        <taxon>Cytophagales</taxon>
        <taxon>Spirosomataceae</taxon>
        <taxon>Runella</taxon>
    </lineage>
</organism>
<dbReference type="GO" id="GO:0006888">
    <property type="term" value="P:endoplasmic reticulum to Golgi vesicle-mediated transport"/>
    <property type="evidence" value="ECO:0007669"/>
    <property type="project" value="TreeGrafter"/>
</dbReference>
<dbReference type="GO" id="GO:0005737">
    <property type="term" value="C:cytoplasm"/>
    <property type="evidence" value="ECO:0007669"/>
    <property type="project" value="GOC"/>
</dbReference>
<gene>
    <name evidence="2" type="ORF">DR864_23565</name>
</gene>
<dbReference type="InterPro" id="IPR029063">
    <property type="entry name" value="SAM-dependent_MTases_sf"/>
</dbReference>
<reference evidence="2 3" key="1">
    <citation type="submission" date="2018-07" db="EMBL/GenBank/DDBJ databases">
        <title>Genome sequencing of Runella.</title>
        <authorList>
            <person name="Baek M.-G."/>
            <person name="Yi H."/>
        </authorList>
    </citation>
    <scope>NUCLEOTIDE SEQUENCE [LARGE SCALE GENOMIC DNA]</scope>
    <source>
        <strain evidence="2 3">HYN0085</strain>
    </source>
</reference>
<dbReference type="GO" id="GO:0032259">
    <property type="term" value="P:methylation"/>
    <property type="evidence" value="ECO:0007669"/>
    <property type="project" value="UniProtKB-KW"/>
</dbReference>
<dbReference type="OrthoDB" id="9801609at2"/>
<evidence type="ECO:0000313" key="2">
    <source>
        <dbReference type="EMBL" id="AXE20500.1"/>
    </source>
</evidence>
<dbReference type="InterPro" id="IPR053202">
    <property type="entry name" value="EGF_Rcpt_Signaling_Reg"/>
</dbReference>
<evidence type="ECO:0000259" key="1">
    <source>
        <dbReference type="Pfam" id="PF05050"/>
    </source>
</evidence>
<dbReference type="KEGG" id="run:DR864_23565"/>
<evidence type="ECO:0000313" key="3">
    <source>
        <dbReference type="Proteomes" id="UP000251993"/>
    </source>
</evidence>
<dbReference type="AlphaFoldDB" id="A0A344TPC9"/>
<sequence>MESWKSRIKRGIVRCLPSSIKDFIGEELKMSDSCKYQNKSYSQEGEDLVLSRFIKYKTNGFYVDIGAHHPLRFSNTYRFYLNGWNGINIDAMPGSMSVFNQLRPRDINIETPLYITQKKLQYYIFSDPAFNTLSEKVANEHIDKHGAILIRQETLQTKRLDEILSEYLPHNNTIDFMSIDIEGLELPVLQSNDWLRYKPEYLLVETFVSSILEIDKLEIHQYLSNLGYIFIAKTYNTLFYQRQ</sequence>
<keyword evidence="3" id="KW-1185">Reference proteome</keyword>
<dbReference type="Proteomes" id="UP000251993">
    <property type="component" value="Chromosome"/>
</dbReference>
<keyword evidence="2" id="KW-0489">Methyltransferase</keyword>
<dbReference type="EMBL" id="CP030850">
    <property type="protein sequence ID" value="AXE20500.1"/>
    <property type="molecule type" value="Genomic_DNA"/>
</dbReference>
<dbReference type="GO" id="GO:0008168">
    <property type="term" value="F:methyltransferase activity"/>
    <property type="evidence" value="ECO:0007669"/>
    <property type="project" value="UniProtKB-KW"/>
</dbReference>
<dbReference type="PANTHER" id="PTHR34009:SF2">
    <property type="entry name" value="PROTEIN STAR"/>
    <property type="match status" value="1"/>
</dbReference>
<keyword evidence="2" id="KW-0808">Transferase</keyword>
<dbReference type="InterPro" id="IPR006342">
    <property type="entry name" value="FkbM_mtfrase"/>
</dbReference>
<dbReference type="GO" id="GO:0005886">
    <property type="term" value="C:plasma membrane"/>
    <property type="evidence" value="ECO:0007669"/>
    <property type="project" value="TreeGrafter"/>
</dbReference>
<name>A0A344TPC9_9BACT</name>
<dbReference type="GO" id="GO:0016197">
    <property type="term" value="P:endosomal transport"/>
    <property type="evidence" value="ECO:0007669"/>
    <property type="project" value="TreeGrafter"/>
</dbReference>
<proteinExistence type="predicted"/>
<accession>A0A344TPC9</accession>
<feature type="domain" description="Methyltransferase FkbM" evidence="1">
    <location>
        <begin position="64"/>
        <end position="230"/>
    </location>
</feature>